<dbReference type="AlphaFoldDB" id="A0AA36XLR0"/>
<accession>A0AA36XLR0</accession>
<evidence type="ECO:0000313" key="1">
    <source>
        <dbReference type="EMBL" id="EGQ78089.1"/>
    </source>
</evidence>
<organism evidence="1 2">
    <name type="scientific">Neisseria macacae ATCC 33926</name>
    <dbReference type="NCBI Taxonomy" id="997348"/>
    <lineage>
        <taxon>Bacteria</taxon>
        <taxon>Pseudomonadati</taxon>
        <taxon>Pseudomonadota</taxon>
        <taxon>Betaproteobacteria</taxon>
        <taxon>Neisseriales</taxon>
        <taxon>Neisseriaceae</taxon>
        <taxon>Neisseria</taxon>
    </lineage>
</organism>
<dbReference type="EMBL" id="AFQE01000023">
    <property type="protein sequence ID" value="EGQ78089.1"/>
    <property type="molecule type" value="Genomic_DNA"/>
</dbReference>
<evidence type="ECO:0000313" key="2">
    <source>
        <dbReference type="Proteomes" id="UP000004982"/>
    </source>
</evidence>
<protein>
    <submittedName>
        <fullName evidence="1">Uncharacterized protein</fullName>
    </submittedName>
</protein>
<name>A0AA36XLR0_9NEIS</name>
<proteinExistence type="predicted"/>
<reference evidence="1 2" key="1">
    <citation type="submission" date="2011-05" db="EMBL/GenBank/DDBJ databases">
        <authorList>
            <person name="Muzny D."/>
            <person name="Qin X."/>
            <person name="Deng J."/>
            <person name="Jiang H."/>
            <person name="Liu Y."/>
            <person name="Qu J."/>
            <person name="Song X.-Z."/>
            <person name="Zhang L."/>
            <person name="Thornton R."/>
            <person name="Coyle M."/>
            <person name="Francisco L."/>
            <person name="Jackson L."/>
            <person name="Javaid M."/>
            <person name="Korchina V."/>
            <person name="Kovar C."/>
            <person name="Mata R."/>
            <person name="Mathew T."/>
            <person name="Ngo R."/>
            <person name="Nguyen L."/>
            <person name="Nguyen N."/>
            <person name="Okwuonu G."/>
            <person name="Ongeri F."/>
            <person name="Pham C."/>
            <person name="Simmons D."/>
            <person name="Wilczek-Boney K."/>
            <person name="Hale W."/>
            <person name="Jakkamsetti A."/>
            <person name="Pham P."/>
            <person name="Ruth R."/>
            <person name="San Lucas F."/>
            <person name="Warren J."/>
            <person name="Zhang J."/>
            <person name="Zhao Z."/>
            <person name="Zhou C."/>
            <person name="Zhu D."/>
            <person name="Lee S."/>
            <person name="Bess C."/>
            <person name="Blankenburg K."/>
            <person name="Forbes L."/>
            <person name="Fu Q."/>
            <person name="Gubbala S."/>
            <person name="Hirani K."/>
            <person name="Jayaseelan J.C."/>
            <person name="Lara F."/>
            <person name="Munidasa M."/>
            <person name="Palculict T."/>
            <person name="Patil S."/>
            <person name="Pu L.-L."/>
            <person name="Saada N."/>
            <person name="Tang L."/>
            <person name="Weissenberger G."/>
            <person name="Zhu Y."/>
            <person name="Hemphill L."/>
            <person name="Shang Y."/>
            <person name="Youmans B."/>
            <person name="Ayvaz T."/>
            <person name="Ross M."/>
            <person name="Santibanez J."/>
            <person name="Aqrawi P."/>
            <person name="Gross S."/>
            <person name="Joshi V."/>
            <person name="Fowler G."/>
            <person name="Nazareth L."/>
            <person name="Reid J."/>
            <person name="Worley K."/>
            <person name="Petrosino J."/>
            <person name="Highlander S."/>
            <person name="Gibbs R."/>
        </authorList>
    </citation>
    <scope>NUCLEOTIDE SEQUENCE [LARGE SCALE GENOMIC DNA]</scope>
    <source>
        <strain evidence="1 2">ATCC 33926</strain>
    </source>
</reference>
<comment type="caution">
    <text evidence="1">The sequence shown here is derived from an EMBL/GenBank/DDBJ whole genome shotgun (WGS) entry which is preliminary data.</text>
</comment>
<sequence>MAASKVTAPLSRQTKSRGRLKTLIPVFRRPFGKYQNQFADSTP</sequence>
<dbReference type="Proteomes" id="UP000004982">
    <property type="component" value="Unassembled WGS sequence"/>
</dbReference>
<gene>
    <name evidence="1" type="ORF">HMPREF9418_0455</name>
</gene>